<dbReference type="InterPro" id="IPR012745">
    <property type="entry name" value="Pseudoazurin"/>
</dbReference>
<name>A0A0Q3I642_9HYPH</name>
<gene>
    <name evidence="12" type="ORF">ARD30_14220</name>
    <name evidence="13" type="ORF">SAMN05660750_05057</name>
</gene>
<dbReference type="Gene3D" id="2.60.40.420">
    <property type="entry name" value="Cupredoxins - blue copper proteins"/>
    <property type="match status" value="1"/>
</dbReference>
<dbReference type="SUPFAM" id="SSF49503">
    <property type="entry name" value="Cupredoxins"/>
    <property type="match status" value="1"/>
</dbReference>
<dbReference type="InterPro" id="IPR002386">
    <property type="entry name" value="Amicyanin/Pseudoazurin"/>
</dbReference>
<evidence type="ECO:0000313" key="15">
    <source>
        <dbReference type="Proteomes" id="UP000190130"/>
    </source>
</evidence>
<keyword evidence="10" id="KW-0732">Signal</keyword>
<dbReference type="GO" id="GO:0009055">
    <property type="term" value="F:electron transfer activity"/>
    <property type="evidence" value="ECO:0007669"/>
    <property type="project" value="InterPro"/>
</dbReference>
<feature type="domain" description="Blue (type 1) copper" evidence="11">
    <location>
        <begin position="28"/>
        <end position="114"/>
    </location>
</feature>
<keyword evidence="14" id="KW-1185">Reference proteome</keyword>
<comment type="subcellular location">
    <subcellularLocation>
        <location evidence="1">Periplasm</location>
    </subcellularLocation>
</comment>
<dbReference type="Proteomes" id="UP000051562">
    <property type="component" value="Unassembled WGS sequence"/>
</dbReference>
<keyword evidence="5" id="KW-0574">Periplasm</keyword>
<dbReference type="NCBIfam" id="TIGR02375">
    <property type="entry name" value="pseudoazurin"/>
    <property type="match status" value="1"/>
</dbReference>
<dbReference type="CDD" id="cd04218">
    <property type="entry name" value="Pseudoazurin"/>
    <property type="match status" value="1"/>
</dbReference>
<keyword evidence="7 9" id="KW-0186">Copper</keyword>
<dbReference type="Pfam" id="PF00127">
    <property type="entry name" value="Copper-bind"/>
    <property type="match status" value="1"/>
</dbReference>
<dbReference type="InterPro" id="IPR000923">
    <property type="entry name" value="BlueCu_1"/>
</dbReference>
<feature type="signal peptide" evidence="10">
    <location>
        <begin position="1"/>
        <end position="22"/>
    </location>
</feature>
<dbReference type="InterPro" id="IPR001235">
    <property type="entry name" value="Copper_blue_Plastocyanin"/>
</dbReference>
<dbReference type="GO" id="GO:0005507">
    <property type="term" value="F:copper ion binding"/>
    <property type="evidence" value="ECO:0007669"/>
    <property type="project" value="UniProtKB-UniRule"/>
</dbReference>
<evidence type="ECO:0000256" key="1">
    <source>
        <dbReference type="ARBA" id="ARBA00004418"/>
    </source>
</evidence>
<dbReference type="RefSeq" id="WP_055728424.1">
    <property type="nucleotide sequence ID" value="NZ_FUYX01000026.1"/>
</dbReference>
<dbReference type="STRING" id="53254.SAMN05660750_05057"/>
<feature type="binding site" evidence="9">
    <location>
        <position position="108"/>
    </location>
    <ligand>
        <name>Cu cation</name>
        <dbReference type="ChEBI" id="CHEBI:23378"/>
    </ligand>
</feature>
<evidence type="ECO:0000256" key="9">
    <source>
        <dbReference type="PIRSR" id="PIRSR602386-1"/>
    </source>
</evidence>
<feature type="binding site" evidence="9">
    <location>
        <position position="103"/>
    </location>
    <ligand>
        <name>Cu cation</name>
        <dbReference type="ChEBI" id="CHEBI:23378"/>
    </ligand>
</feature>
<evidence type="ECO:0000313" key="14">
    <source>
        <dbReference type="Proteomes" id="UP000051562"/>
    </source>
</evidence>
<comment type="cofactor">
    <cofactor evidence="9">
        <name>Cu cation</name>
        <dbReference type="ChEBI" id="CHEBI:23378"/>
    </cofactor>
    <text evidence="9">Binds 1 copper ion per subunit.</text>
</comment>
<reference evidence="12 14" key="1">
    <citation type="submission" date="2015-10" db="EMBL/GenBank/DDBJ databases">
        <title>Draft genome of Bosea thiooxidans.</title>
        <authorList>
            <person name="Wang X."/>
        </authorList>
    </citation>
    <scope>NUCLEOTIDE SEQUENCE [LARGE SCALE GENOMIC DNA]</scope>
    <source>
        <strain evidence="12 14">CGMCC 9174</strain>
    </source>
</reference>
<dbReference type="PRINTS" id="PR00156">
    <property type="entry name" value="COPPERBLUE"/>
</dbReference>
<dbReference type="PROSITE" id="PS00196">
    <property type="entry name" value="COPPER_BLUE"/>
    <property type="match status" value="1"/>
</dbReference>
<accession>A0A0Q3I642</accession>
<dbReference type="AlphaFoldDB" id="A0A0Q3I642"/>
<dbReference type="PRINTS" id="PR00155">
    <property type="entry name" value="AMICYANIN"/>
</dbReference>
<keyword evidence="6" id="KW-0249">Electron transport</keyword>
<reference evidence="13 15" key="2">
    <citation type="submission" date="2017-02" db="EMBL/GenBank/DDBJ databases">
        <authorList>
            <person name="Peterson S.W."/>
        </authorList>
    </citation>
    <scope>NUCLEOTIDE SEQUENCE [LARGE SCALE GENOMIC DNA]</scope>
    <source>
        <strain evidence="13 15">DSM 9653</strain>
    </source>
</reference>
<proteinExistence type="predicted"/>
<evidence type="ECO:0000256" key="6">
    <source>
        <dbReference type="ARBA" id="ARBA00022982"/>
    </source>
</evidence>
<organism evidence="12 14">
    <name type="scientific">Bosea thiooxidans</name>
    <dbReference type="NCBI Taxonomy" id="53254"/>
    <lineage>
        <taxon>Bacteria</taxon>
        <taxon>Pseudomonadati</taxon>
        <taxon>Pseudomonadota</taxon>
        <taxon>Alphaproteobacteria</taxon>
        <taxon>Hyphomicrobiales</taxon>
        <taxon>Boseaceae</taxon>
        <taxon>Bosea</taxon>
    </lineage>
</organism>
<evidence type="ECO:0000256" key="8">
    <source>
        <dbReference type="NCBIfam" id="TIGR02375"/>
    </source>
</evidence>
<dbReference type="GO" id="GO:0042597">
    <property type="term" value="C:periplasmic space"/>
    <property type="evidence" value="ECO:0007669"/>
    <property type="project" value="UniProtKB-SubCell"/>
</dbReference>
<sequence length="151" mass="15831">MRKMMMLGALVAGLGMAGAAQAAEVQIKMLNKGTEGVMVFEPAFVKIAPGDTVRFVPADKGHNVETIETMLPEGTQAVVGKVNEEIAITYEKPGVYGYKCKPHYGMGMVAMVAVGDATNVAQAKAVTHPGKAKQVFASLFDKLATTTAAAK</sequence>
<evidence type="ECO:0000256" key="10">
    <source>
        <dbReference type="SAM" id="SignalP"/>
    </source>
</evidence>
<evidence type="ECO:0000256" key="5">
    <source>
        <dbReference type="ARBA" id="ARBA00022764"/>
    </source>
</evidence>
<dbReference type="InterPro" id="IPR028871">
    <property type="entry name" value="BlueCu_1_BS"/>
</dbReference>
<evidence type="ECO:0000256" key="2">
    <source>
        <dbReference type="ARBA" id="ARBA00016984"/>
    </source>
</evidence>
<dbReference type="EMBL" id="LMAR01000038">
    <property type="protein sequence ID" value="KQK30269.1"/>
    <property type="molecule type" value="Genomic_DNA"/>
</dbReference>
<protein>
    <recommendedName>
        <fullName evidence="2 8">Pseudoazurin</fullName>
    </recommendedName>
</protein>
<keyword evidence="3" id="KW-0813">Transport</keyword>
<evidence type="ECO:0000313" key="12">
    <source>
        <dbReference type="EMBL" id="KQK30269.1"/>
    </source>
</evidence>
<dbReference type="InterPro" id="IPR008972">
    <property type="entry name" value="Cupredoxin"/>
</dbReference>
<evidence type="ECO:0000256" key="7">
    <source>
        <dbReference type="ARBA" id="ARBA00023008"/>
    </source>
</evidence>
<feature type="binding site" evidence="9">
    <location>
        <position position="100"/>
    </location>
    <ligand>
        <name>Cu cation</name>
        <dbReference type="ChEBI" id="CHEBI:23378"/>
    </ligand>
</feature>
<dbReference type="OrthoDB" id="7510199at2"/>
<keyword evidence="4 9" id="KW-0479">Metal-binding</keyword>
<evidence type="ECO:0000313" key="13">
    <source>
        <dbReference type="EMBL" id="SKC17341.1"/>
    </source>
</evidence>
<dbReference type="EMBL" id="FUYX01000026">
    <property type="protein sequence ID" value="SKC17341.1"/>
    <property type="molecule type" value="Genomic_DNA"/>
</dbReference>
<feature type="chain" id="PRO_5014520379" description="Pseudoazurin" evidence="10">
    <location>
        <begin position="23"/>
        <end position="151"/>
    </location>
</feature>
<evidence type="ECO:0000259" key="11">
    <source>
        <dbReference type="Pfam" id="PF00127"/>
    </source>
</evidence>
<evidence type="ECO:0000256" key="4">
    <source>
        <dbReference type="ARBA" id="ARBA00022723"/>
    </source>
</evidence>
<evidence type="ECO:0000256" key="3">
    <source>
        <dbReference type="ARBA" id="ARBA00022448"/>
    </source>
</evidence>
<dbReference type="Proteomes" id="UP000190130">
    <property type="component" value="Unassembled WGS sequence"/>
</dbReference>
<feature type="binding site" evidence="9">
    <location>
        <position position="62"/>
    </location>
    <ligand>
        <name>Cu cation</name>
        <dbReference type="ChEBI" id="CHEBI:23378"/>
    </ligand>
</feature>